<dbReference type="SMART" id="SM00382">
    <property type="entry name" value="AAA"/>
    <property type="match status" value="1"/>
</dbReference>
<keyword evidence="8" id="KW-0614">Plasmid</keyword>
<protein>
    <recommendedName>
        <fullName evidence="7">HTH lysR-type domain-containing protein</fullName>
    </recommendedName>
</protein>
<evidence type="ECO:0000256" key="3">
    <source>
        <dbReference type="ARBA" id="ARBA00023125"/>
    </source>
</evidence>
<dbReference type="CDD" id="cd08414">
    <property type="entry name" value="PBP2_LTTR_aromatics_like"/>
    <property type="match status" value="1"/>
</dbReference>
<dbReference type="Gene3D" id="3.40.50.300">
    <property type="entry name" value="P-loop containing nucleotide triphosphate hydrolases"/>
    <property type="match status" value="1"/>
</dbReference>
<proteinExistence type="inferred from homology"/>
<feature type="region of interest" description="Disordered" evidence="6">
    <location>
        <begin position="299"/>
        <end position="321"/>
    </location>
</feature>
<feature type="domain" description="HTH lysR-type" evidence="7">
    <location>
        <begin position="1"/>
        <end position="58"/>
    </location>
</feature>
<dbReference type="Gene3D" id="1.10.10.10">
    <property type="entry name" value="Winged helix-like DNA-binding domain superfamily/Winged helix DNA-binding domain"/>
    <property type="match status" value="1"/>
</dbReference>
<dbReference type="PRINTS" id="PR00364">
    <property type="entry name" value="DISEASERSIST"/>
</dbReference>
<dbReference type="PANTHER" id="PTHR47691">
    <property type="entry name" value="REGULATOR-RELATED"/>
    <property type="match status" value="1"/>
</dbReference>
<dbReference type="PRINTS" id="PR00039">
    <property type="entry name" value="HTHLYSR"/>
</dbReference>
<evidence type="ECO:0000256" key="2">
    <source>
        <dbReference type="ARBA" id="ARBA00023015"/>
    </source>
</evidence>
<geneLocation type="plasmid" evidence="8 9">
    <name>pDAETH-1</name>
</geneLocation>
<sequence>MELRQWQYFVAVAEELNFTRAAERCHVAQPSLSKQIQLLEERLGVTLLLRDRRGVELTPAGHVFLRDARRVLSQVEWAVTNVRREEQARRGRLVIGMVDYANLPFVPLVLRRAQTRYPDLALERTEMPTAQQRRALQERAIDLGLCGLRPGTPPLPGFAYEPLLAMRWLLAIPSEHPLSRRTDVSLAEVAGEAFIMFSRHVSAPAYDLIVQVCRDAGFTPRVAEETTQQQLGLRMVAAGLGVMPVMSYGEAPPDGVVFREVFGDALDFTVHAMWRRDDDSAHLAAFLGVLREVMADGAWRVPPPESPSSTPSQREAAPGEDLIGRGETLLTLEGLLNRPEVRLLTLTGPAGVGKTSVARAAADRLQRQGGHRVVFVDLSSLRDPALVLPQVASALGVRDLPDRTLLDGVGQTLHPHATLLVLDNFEQVLPAAADLVALLDASPDLRLLVTSREALGVEAERPFPIEPLVLPALGGTLSVGSALEAPATQLFVRQARRVKPGFALTEDNVAAVTRLCRRLDGLPLALELTAARAALLSPAAMLGRLDRHQPLPGRGPAGLNERHRTLHAAVSWSYELLEHDRRVLFRRLGVFSGGFTAQSAQAVAAQDADVMDGLAALIERNLVGVVEGPGDEPRFTMLETLREHALERLEERGEWDLTRERFVAHFEELVRDAEHELVGEQQHVWLERLDLEMGNLRQAFSWLGDVDRALTMAGRLYAFWHTRGHTTEARALLSGLLARGGSAGPRARALNAAGNLARLQGAYDQAEVWHQEALTLRRALGEPREVGVSLNNLGVVAQMRGDLTRAASFFEEALTLFRPLGEERFASAVLNNLGEVARHQGDLARAAEYYQEALAWQREHGHLRSSVLTLFNIGQTRLGLTDVAGAEVAFRESLTQAVALRDEGRMGRALEGLGQVLARRGEAERAAEFFGAGAALWERAGMALPAHDQEGLTLALMQAREVLGEDRYRERWTEGYRRGEEVVSAPQAPG</sequence>
<dbReference type="SUPFAM" id="SSF53850">
    <property type="entry name" value="Periplasmic binding protein-like II"/>
    <property type="match status" value="1"/>
</dbReference>
<dbReference type="Proteomes" id="UP001064971">
    <property type="component" value="Plasmid pDAETH-1"/>
</dbReference>
<name>A0ABM8AIN5_9DEIO</name>
<comment type="similarity">
    <text evidence="1">Belongs to the LysR transcriptional regulatory family.</text>
</comment>
<dbReference type="Pfam" id="PF25872">
    <property type="entry name" value="HTH_77"/>
    <property type="match status" value="1"/>
</dbReference>
<dbReference type="Pfam" id="PF00126">
    <property type="entry name" value="HTH_1"/>
    <property type="match status" value="1"/>
</dbReference>
<dbReference type="PROSITE" id="PS50005">
    <property type="entry name" value="TPR"/>
    <property type="match status" value="1"/>
</dbReference>
<dbReference type="InterPro" id="IPR011990">
    <property type="entry name" value="TPR-like_helical_dom_sf"/>
</dbReference>
<keyword evidence="9" id="KW-1185">Reference proteome</keyword>
<organism evidence="8 9">
    <name type="scientific">Deinococcus aetherius</name>
    <dbReference type="NCBI Taxonomy" id="200252"/>
    <lineage>
        <taxon>Bacteria</taxon>
        <taxon>Thermotogati</taxon>
        <taxon>Deinococcota</taxon>
        <taxon>Deinococci</taxon>
        <taxon>Deinococcales</taxon>
        <taxon>Deinococcaceae</taxon>
        <taxon>Deinococcus</taxon>
    </lineage>
</organism>
<evidence type="ECO:0000256" key="4">
    <source>
        <dbReference type="ARBA" id="ARBA00023163"/>
    </source>
</evidence>
<dbReference type="SUPFAM" id="SSF52540">
    <property type="entry name" value="P-loop containing nucleoside triphosphate hydrolases"/>
    <property type="match status" value="1"/>
</dbReference>
<evidence type="ECO:0000259" key="7">
    <source>
        <dbReference type="PROSITE" id="PS50931"/>
    </source>
</evidence>
<dbReference type="Pfam" id="PF03466">
    <property type="entry name" value="LysR_substrate"/>
    <property type="match status" value="1"/>
</dbReference>
<keyword evidence="2" id="KW-0805">Transcription regulation</keyword>
<evidence type="ECO:0000313" key="8">
    <source>
        <dbReference type="EMBL" id="BDP43676.1"/>
    </source>
</evidence>
<reference evidence="8" key="1">
    <citation type="submission" date="2022-07" db="EMBL/GenBank/DDBJ databases">
        <title>Complete Genome Sequence of the Radioresistant Bacterium Deinococcus aetherius ST0316, Isolated from the Air Dust collected in Lower Stratosphere above Japan.</title>
        <authorList>
            <person name="Satoh K."/>
            <person name="Hagiwara K."/>
            <person name="Katsumata K."/>
            <person name="Kubo A."/>
            <person name="Yokobori S."/>
            <person name="Yamagishi A."/>
            <person name="Oono Y."/>
            <person name="Narumi I."/>
        </authorList>
    </citation>
    <scope>NUCLEOTIDE SEQUENCE</scope>
    <source>
        <strain evidence="8">ST0316</strain>
        <plasmid evidence="8">pDAETH-1</plasmid>
    </source>
</reference>
<dbReference type="PROSITE" id="PS50931">
    <property type="entry name" value="HTH_LYSR"/>
    <property type="match status" value="1"/>
</dbReference>
<keyword evidence="3" id="KW-0238">DNA-binding</keyword>
<accession>A0ABM8AIN5</accession>
<keyword evidence="4" id="KW-0804">Transcription</keyword>
<dbReference type="Pfam" id="PF13401">
    <property type="entry name" value="AAA_22"/>
    <property type="match status" value="1"/>
</dbReference>
<dbReference type="SUPFAM" id="SSF48452">
    <property type="entry name" value="TPR-like"/>
    <property type="match status" value="1"/>
</dbReference>
<gene>
    <name evidence="8" type="ORF">DAETH_36450</name>
</gene>
<evidence type="ECO:0000313" key="9">
    <source>
        <dbReference type="Proteomes" id="UP001064971"/>
    </source>
</evidence>
<dbReference type="Gene3D" id="1.25.40.10">
    <property type="entry name" value="Tetratricopeptide repeat domain"/>
    <property type="match status" value="1"/>
</dbReference>
<evidence type="ECO:0000256" key="5">
    <source>
        <dbReference type="PROSITE-ProRule" id="PRU00339"/>
    </source>
</evidence>
<feature type="repeat" description="TPR" evidence="5">
    <location>
        <begin position="827"/>
        <end position="860"/>
    </location>
</feature>
<keyword evidence="5" id="KW-0802">TPR repeat</keyword>
<dbReference type="InterPro" id="IPR036388">
    <property type="entry name" value="WH-like_DNA-bd_sf"/>
</dbReference>
<dbReference type="InterPro" id="IPR027417">
    <property type="entry name" value="P-loop_NTPase"/>
</dbReference>
<dbReference type="InterPro" id="IPR019734">
    <property type="entry name" value="TPR_rpt"/>
</dbReference>
<dbReference type="RefSeq" id="WP_264777538.1">
    <property type="nucleotide sequence ID" value="NZ_AP026561.1"/>
</dbReference>
<dbReference type="Gene3D" id="3.40.190.10">
    <property type="entry name" value="Periplasmic binding protein-like II"/>
    <property type="match status" value="2"/>
</dbReference>
<dbReference type="Pfam" id="PF13424">
    <property type="entry name" value="TPR_12"/>
    <property type="match status" value="2"/>
</dbReference>
<dbReference type="PANTHER" id="PTHR47691:SF3">
    <property type="entry name" value="HTH-TYPE TRANSCRIPTIONAL REGULATOR RV0890C-RELATED"/>
    <property type="match status" value="1"/>
</dbReference>
<dbReference type="SUPFAM" id="SSF46785">
    <property type="entry name" value="Winged helix' DNA-binding domain"/>
    <property type="match status" value="1"/>
</dbReference>
<evidence type="ECO:0000256" key="6">
    <source>
        <dbReference type="SAM" id="MobiDB-lite"/>
    </source>
</evidence>
<dbReference type="InterPro" id="IPR000847">
    <property type="entry name" value="LysR_HTH_N"/>
</dbReference>
<dbReference type="InterPro" id="IPR058852">
    <property type="entry name" value="HTH_77"/>
</dbReference>
<dbReference type="EMBL" id="AP026561">
    <property type="protein sequence ID" value="BDP43676.1"/>
    <property type="molecule type" value="Genomic_DNA"/>
</dbReference>
<dbReference type="InterPro" id="IPR036390">
    <property type="entry name" value="WH_DNA-bd_sf"/>
</dbReference>
<dbReference type="InterPro" id="IPR003593">
    <property type="entry name" value="AAA+_ATPase"/>
</dbReference>
<evidence type="ECO:0000256" key="1">
    <source>
        <dbReference type="ARBA" id="ARBA00009437"/>
    </source>
</evidence>
<dbReference type="InterPro" id="IPR049945">
    <property type="entry name" value="AAA_22"/>
</dbReference>
<dbReference type="SMART" id="SM00028">
    <property type="entry name" value="TPR"/>
    <property type="match status" value="5"/>
</dbReference>
<dbReference type="InterPro" id="IPR005119">
    <property type="entry name" value="LysR_subst-bd"/>
</dbReference>